<keyword evidence="3 4" id="KW-0472">Membrane</keyword>
<dbReference type="KEGG" id="oca:OCAR_4284"/>
<accession>B6JAS0</accession>
<dbReference type="InterPro" id="IPR020846">
    <property type="entry name" value="MFS_dom"/>
</dbReference>
<dbReference type="SUPFAM" id="SSF103473">
    <property type="entry name" value="MFS general substrate transporter"/>
    <property type="match status" value="1"/>
</dbReference>
<reference evidence="6 7" key="1">
    <citation type="journal article" date="2011" name="J. Bacteriol.">
        <title>Complete genome sequences of the chemolithoautotrophic Oligotropha carboxidovorans strains OM4 and OM5.</title>
        <authorList>
            <person name="Volland S."/>
            <person name="Rachinger M."/>
            <person name="Strittmatter A."/>
            <person name="Daniel R."/>
            <person name="Gottschalk G."/>
            <person name="Meyer O."/>
        </authorList>
    </citation>
    <scope>NUCLEOTIDE SEQUENCE [LARGE SCALE GENOMIC DNA]</scope>
    <source>
        <strain evidence="7">ATCC 49405 / DSM 1227 / KCTC 32145 / OM5</strain>
    </source>
</reference>
<dbReference type="STRING" id="504832.OCA5_c02370"/>
<dbReference type="eggNOG" id="COG2814">
    <property type="taxonomic scope" value="Bacteria"/>
</dbReference>
<dbReference type="Proteomes" id="UP000007730">
    <property type="component" value="Chromosome"/>
</dbReference>
<protein>
    <submittedName>
        <fullName evidence="6">MFS transporter protein</fullName>
    </submittedName>
</protein>
<dbReference type="PROSITE" id="PS50850">
    <property type="entry name" value="MFS"/>
    <property type="match status" value="1"/>
</dbReference>
<evidence type="ECO:0000259" key="5">
    <source>
        <dbReference type="PROSITE" id="PS50850"/>
    </source>
</evidence>
<sequence length="403" mass="41452">MPQSAPTIADRRPAFAILTLAIGPAVGLGICRFAYSLVLPDMRDSLDWSYATAGAMNTINAAGYLAGALLAAPLAKRIGLLRAVHLGLAMCLASLVLSSISGAPIPFGFARVLSGVGGAFALVCGSALAASIAQMHPMRAALLIGLFYNGPAMGLIISGSISPFILQGLGQGSWWIVWLVLTAISTVLAVPLVRIKLHPVSVGTSGQESSVWPIVPYLAGYFLYGAGYIAYLTFMIAYIRDDGGGAAAQSAFWCLIGLGGISAPWIWRGLMARGRSGVAMALMIGLTAIGAALPLAGSSPIIYALSALVFGNGFLATTIATTAFARFNYPEPAWPRVIAIITIIFSIGQILGPIITGAITDLTGTLSAALAVSAGALALGALVSLFQRALPFSRSHSAPGKHP</sequence>
<feature type="transmembrane region" description="Helical" evidence="4">
    <location>
        <begin position="113"/>
        <end position="133"/>
    </location>
</feature>
<dbReference type="InterPro" id="IPR010645">
    <property type="entry name" value="MFS_4"/>
</dbReference>
<feature type="transmembrane region" description="Helical" evidence="4">
    <location>
        <begin position="140"/>
        <end position="166"/>
    </location>
</feature>
<evidence type="ECO:0000313" key="6">
    <source>
        <dbReference type="EMBL" id="AEI04966.1"/>
    </source>
</evidence>
<gene>
    <name evidence="6" type="ordered locus">OCA5_c02370</name>
</gene>
<dbReference type="HOGENOM" id="CLU_001265_7_4_5"/>
<evidence type="ECO:0000256" key="2">
    <source>
        <dbReference type="ARBA" id="ARBA00022989"/>
    </source>
</evidence>
<dbReference type="Gene3D" id="1.20.1250.20">
    <property type="entry name" value="MFS general substrate transporter like domains"/>
    <property type="match status" value="1"/>
</dbReference>
<feature type="transmembrane region" description="Helical" evidence="4">
    <location>
        <begin position="337"/>
        <end position="359"/>
    </location>
</feature>
<keyword evidence="1 4" id="KW-0812">Transmembrane</keyword>
<evidence type="ECO:0000256" key="1">
    <source>
        <dbReference type="ARBA" id="ARBA00022692"/>
    </source>
</evidence>
<feature type="transmembrane region" description="Helical" evidence="4">
    <location>
        <begin position="172"/>
        <end position="193"/>
    </location>
</feature>
<name>B6JAS0_AFIC5</name>
<evidence type="ECO:0000313" key="7">
    <source>
        <dbReference type="Proteomes" id="UP000007730"/>
    </source>
</evidence>
<feature type="transmembrane region" description="Helical" evidence="4">
    <location>
        <begin position="245"/>
        <end position="266"/>
    </location>
</feature>
<dbReference type="PANTHER" id="PTHR23537">
    <property type="match status" value="1"/>
</dbReference>
<feature type="transmembrane region" description="Helical" evidence="4">
    <location>
        <begin position="365"/>
        <end position="386"/>
    </location>
</feature>
<dbReference type="PATRIC" id="fig|504832.7.peg.250"/>
<feature type="transmembrane region" description="Helical" evidence="4">
    <location>
        <begin position="214"/>
        <end position="239"/>
    </location>
</feature>
<dbReference type="AlphaFoldDB" id="B6JAS0"/>
<evidence type="ECO:0000256" key="4">
    <source>
        <dbReference type="SAM" id="Phobius"/>
    </source>
</evidence>
<feature type="transmembrane region" description="Helical" evidence="4">
    <location>
        <begin position="55"/>
        <end position="74"/>
    </location>
</feature>
<feature type="transmembrane region" description="Helical" evidence="4">
    <location>
        <begin position="12"/>
        <end position="35"/>
    </location>
</feature>
<dbReference type="RefSeq" id="WP_012561464.1">
    <property type="nucleotide sequence ID" value="NC_011386.1"/>
</dbReference>
<organism evidence="6 7">
    <name type="scientific">Afipia carboxidovorans (strain ATCC 49405 / DSM 1227 / KCTC 32145 / OM5)</name>
    <name type="common">Oligotropha carboxidovorans</name>
    <dbReference type="NCBI Taxonomy" id="504832"/>
    <lineage>
        <taxon>Bacteria</taxon>
        <taxon>Pseudomonadati</taxon>
        <taxon>Pseudomonadota</taxon>
        <taxon>Alphaproteobacteria</taxon>
        <taxon>Hyphomicrobiales</taxon>
        <taxon>Nitrobacteraceae</taxon>
        <taxon>Afipia</taxon>
    </lineage>
</organism>
<feature type="transmembrane region" description="Helical" evidence="4">
    <location>
        <begin position="278"/>
        <end position="296"/>
    </location>
</feature>
<feature type="transmembrane region" description="Helical" evidence="4">
    <location>
        <begin position="86"/>
        <end position="107"/>
    </location>
</feature>
<dbReference type="EMBL" id="CP002826">
    <property type="protein sequence ID" value="AEI04966.1"/>
    <property type="molecule type" value="Genomic_DNA"/>
</dbReference>
<dbReference type="InterPro" id="IPR036259">
    <property type="entry name" value="MFS_trans_sf"/>
</dbReference>
<dbReference type="OrthoDB" id="9797953at2"/>
<proteinExistence type="predicted"/>
<feature type="transmembrane region" description="Helical" evidence="4">
    <location>
        <begin position="302"/>
        <end position="325"/>
    </location>
</feature>
<dbReference type="GO" id="GO:0022857">
    <property type="term" value="F:transmembrane transporter activity"/>
    <property type="evidence" value="ECO:0007669"/>
    <property type="project" value="InterPro"/>
</dbReference>
<feature type="domain" description="Major facilitator superfamily (MFS) profile" evidence="5">
    <location>
        <begin position="17"/>
        <end position="392"/>
    </location>
</feature>
<keyword evidence="7" id="KW-1185">Reference proteome</keyword>
<dbReference type="GO" id="GO:0005886">
    <property type="term" value="C:plasma membrane"/>
    <property type="evidence" value="ECO:0007669"/>
    <property type="project" value="TreeGrafter"/>
</dbReference>
<dbReference type="KEGG" id="ocg:OCA5_c02370"/>
<dbReference type="Pfam" id="PF06779">
    <property type="entry name" value="MFS_4"/>
    <property type="match status" value="1"/>
</dbReference>
<dbReference type="PANTHER" id="PTHR23537:SF1">
    <property type="entry name" value="SUGAR TRANSPORTER"/>
    <property type="match status" value="1"/>
</dbReference>
<keyword evidence="2 4" id="KW-1133">Transmembrane helix</keyword>
<evidence type="ECO:0000256" key="3">
    <source>
        <dbReference type="ARBA" id="ARBA00023136"/>
    </source>
</evidence>